<dbReference type="PANTHER" id="PTHR43284">
    <property type="entry name" value="ASPARAGINE SYNTHETASE (GLUTAMINE-HYDROLYZING)"/>
    <property type="match status" value="1"/>
</dbReference>
<dbReference type="RefSeq" id="WP_184074610.1">
    <property type="nucleotide sequence ID" value="NZ_JACHDS010000001.1"/>
</dbReference>
<keyword evidence="3" id="KW-0061">Asparagine biosynthesis</keyword>
<evidence type="ECO:0000313" key="7">
    <source>
        <dbReference type="Proteomes" id="UP000546642"/>
    </source>
</evidence>
<proteinExistence type="predicted"/>
<comment type="caution">
    <text evidence="6">The sequence shown here is derived from an EMBL/GenBank/DDBJ whole genome shotgun (WGS) entry which is preliminary data.</text>
</comment>
<evidence type="ECO:0000256" key="2">
    <source>
        <dbReference type="ARBA" id="ARBA00012737"/>
    </source>
</evidence>
<feature type="domain" description="Asparagine synthetase" evidence="5">
    <location>
        <begin position="205"/>
        <end position="604"/>
    </location>
</feature>
<dbReference type="Proteomes" id="UP000546642">
    <property type="component" value="Unassembled WGS sequence"/>
</dbReference>
<dbReference type="InterPro" id="IPR014729">
    <property type="entry name" value="Rossmann-like_a/b/a_fold"/>
</dbReference>
<sequence>MKIQNSMDVRTGRVSAAYGSNVIRGRVHRSGRGSLWCSEDRPTSRLRKLNVDRWKAVIFGECLTSDVCVARELSGATSARAALLKISRFPGRYGVLVYSRGEAAVAGDLAGIIRIWFRPGRDSVEFATSPLPLAYDSGLQLDRNALAARLLCADFTTGLNDGSLFHGVAELSPGRILVVKGRHISLADRPLEREPVDPTAAGDALRSALLTAVEERVSGALQVTADLSGGLDSSTLALLAASCHRHRVRTITYADDFAANDDDIDHAQRISTREPALDRVVVHGDADALPFTSLRAAPFTDLPSLETVIWARTRARLAPAFVSGATVHFVGDGGDIVLGAPLTYLGDLLQRRRLAHLISDSRAWARLRNRPVHRVLRAAAGTARTGYHDTLNALAQTLETPATTTASVPRRSAVSLMEDGITWASLSDAAEWATHGARVAVAQKLQAAAAEAPPVTSEVDAHGWRMLWRHGAATRAFVDVADRLGVRIAAPFFDNQVIDACYAVAPADRVSVYQAKPLLRSALAETLPPELFARRTKGDYGSCEYHGVRRNSAYLRSLLRESRLGDLGVIRPGAVLCELDRAINGGPAAMAALGDVVAAEIWLRGLEEHVPAGARSAVSAEERP</sequence>
<gene>
    <name evidence="6" type="ORF">HNR23_001379</name>
</gene>
<evidence type="ECO:0000256" key="3">
    <source>
        <dbReference type="ARBA" id="ARBA00022888"/>
    </source>
</evidence>
<comment type="catalytic activity">
    <reaction evidence="4">
        <text>L-aspartate + L-glutamine + ATP + H2O = L-asparagine + L-glutamate + AMP + diphosphate + H(+)</text>
        <dbReference type="Rhea" id="RHEA:12228"/>
        <dbReference type="ChEBI" id="CHEBI:15377"/>
        <dbReference type="ChEBI" id="CHEBI:15378"/>
        <dbReference type="ChEBI" id="CHEBI:29985"/>
        <dbReference type="ChEBI" id="CHEBI:29991"/>
        <dbReference type="ChEBI" id="CHEBI:30616"/>
        <dbReference type="ChEBI" id="CHEBI:33019"/>
        <dbReference type="ChEBI" id="CHEBI:58048"/>
        <dbReference type="ChEBI" id="CHEBI:58359"/>
        <dbReference type="ChEBI" id="CHEBI:456215"/>
        <dbReference type="EC" id="6.3.5.4"/>
    </reaction>
</comment>
<keyword evidence="3" id="KW-0028">Amino-acid biosynthesis</keyword>
<dbReference type="EMBL" id="JACHDS010000001">
    <property type="protein sequence ID" value="MBB6171319.1"/>
    <property type="molecule type" value="Genomic_DNA"/>
</dbReference>
<comment type="pathway">
    <text evidence="1">Amino-acid biosynthesis; L-asparagine biosynthesis; L-asparagine from L-aspartate (L-Gln route): step 1/1.</text>
</comment>
<dbReference type="EC" id="6.3.5.4" evidence="2"/>
<dbReference type="AlphaFoldDB" id="A0A7X0D5P7"/>
<dbReference type="SUPFAM" id="SSF52402">
    <property type="entry name" value="Adenine nucleotide alpha hydrolases-like"/>
    <property type="match status" value="1"/>
</dbReference>
<dbReference type="InterPro" id="IPR051786">
    <property type="entry name" value="ASN_synthetase/amidase"/>
</dbReference>
<dbReference type="GO" id="GO:0004066">
    <property type="term" value="F:asparagine synthase (glutamine-hydrolyzing) activity"/>
    <property type="evidence" value="ECO:0007669"/>
    <property type="project" value="UniProtKB-EC"/>
</dbReference>
<keyword evidence="7" id="KW-1185">Reference proteome</keyword>
<dbReference type="Pfam" id="PF00733">
    <property type="entry name" value="Asn_synthase"/>
    <property type="match status" value="1"/>
</dbReference>
<evidence type="ECO:0000259" key="5">
    <source>
        <dbReference type="Pfam" id="PF00733"/>
    </source>
</evidence>
<keyword evidence="6" id="KW-0436">Ligase</keyword>
<organism evidence="6 7">
    <name type="scientific">Nocardiopsis mwathae</name>
    <dbReference type="NCBI Taxonomy" id="1472723"/>
    <lineage>
        <taxon>Bacteria</taxon>
        <taxon>Bacillati</taxon>
        <taxon>Actinomycetota</taxon>
        <taxon>Actinomycetes</taxon>
        <taxon>Streptosporangiales</taxon>
        <taxon>Nocardiopsidaceae</taxon>
        <taxon>Nocardiopsis</taxon>
    </lineage>
</organism>
<name>A0A7X0D5P7_9ACTN</name>
<reference evidence="6 7" key="1">
    <citation type="submission" date="2020-08" db="EMBL/GenBank/DDBJ databases">
        <title>Sequencing the genomes of 1000 actinobacteria strains.</title>
        <authorList>
            <person name="Klenk H.-P."/>
        </authorList>
    </citation>
    <scope>NUCLEOTIDE SEQUENCE [LARGE SCALE GENOMIC DNA]</scope>
    <source>
        <strain evidence="6 7">DSM 46659</strain>
    </source>
</reference>
<dbReference type="GO" id="GO:0006529">
    <property type="term" value="P:asparagine biosynthetic process"/>
    <property type="evidence" value="ECO:0007669"/>
    <property type="project" value="UniProtKB-KW"/>
</dbReference>
<evidence type="ECO:0000256" key="4">
    <source>
        <dbReference type="ARBA" id="ARBA00048741"/>
    </source>
</evidence>
<evidence type="ECO:0000256" key="1">
    <source>
        <dbReference type="ARBA" id="ARBA00005187"/>
    </source>
</evidence>
<evidence type="ECO:0000313" key="6">
    <source>
        <dbReference type="EMBL" id="MBB6171319.1"/>
    </source>
</evidence>
<dbReference type="Gene3D" id="3.40.50.620">
    <property type="entry name" value="HUPs"/>
    <property type="match status" value="2"/>
</dbReference>
<dbReference type="InterPro" id="IPR001962">
    <property type="entry name" value="Asn_synthase"/>
</dbReference>
<accession>A0A7X0D5P7</accession>
<protein>
    <recommendedName>
        <fullName evidence="2">asparagine synthase (glutamine-hydrolyzing)</fullName>
        <ecNumber evidence="2">6.3.5.4</ecNumber>
    </recommendedName>
</protein>
<dbReference type="NCBIfam" id="NF033561">
    <property type="entry name" value="macrolact_Ik_Al"/>
    <property type="match status" value="1"/>
</dbReference>
<dbReference type="PANTHER" id="PTHR43284:SF1">
    <property type="entry name" value="ASPARAGINE SYNTHETASE"/>
    <property type="match status" value="1"/>
</dbReference>